<evidence type="ECO:0000256" key="1">
    <source>
        <dbReference type="SAM" id="MobiDB-lite"/>
    </source>
</evidence>
<gene>
    <name evidence="2" type="ORF">BS47DRAFT_433499</name>
</gene>
<proteinExistence type="predicted"/>
<feature type="region of interest" description="Disordered" evidence="1">
    <location>
        <begin position="22"/>
        <end position="56"/>
    </location>
</feature>
<dbReference type="Proteomes" id="UP000886523">
    <property type="component" value="Unassembled WGS sequence"/>
</dbReference>
<evidence type="ECO:0000313" key="3">
    <source>
        <dbReference type="Proteomes" id="UP000886523"/>
    </source>
</evidence>
<organism evidence="2 3">
    <name type="scientific">Hydnum rufescens UP504</name>
    <dbReference type="NCBI Taxonomy" id="1448309"/>
    <lineage>
        <taxon>Eukaryota</taxon>
        <taxon>Fungi</taxon>
        <taxon>Dikarya</taxon>
        <taxon>Basidiomycota</taxon>
        <taxon>Agaricomycotina</taxon>
        <taxon>Agaricomycetes</taxon>
        <taxon>Cantharellales</taxon>
        <taxon>Hydnaceae</taxon>
        <taxon>Hydnum</taxon>
    </lineage>
</organism>
<accession>A0A9P6DKV3</accession>
<dbReference type="EMBL" id="MU129111">
    <property type="protein sequence ID" value="KAF9506421.1"/>
    <property type="molecule type" value="Genomic_DNA"/>
</dbReference>
<sequence>MEQILARSNTVKMSTVNLTAAMPNIPRQPSPALTIDQNYSSGQRTPTDPRPTQRRRTTLISLIDELSQLRDEEAEKERIHQAIAEDSIGYRDDRVENEGVTDFMRFQRRTQDLDKELQNFTNAVRQLGSSVGLLSSAFHLPCPSQSDSPSLS</sequence>
<keyword evidence="3" id="KW-1185">Reference proteome</keyword>
<dbReference type="OrthoDB" id="972532at2759"/>
<name>A0A9P6DKV3_9AGAM</name>
<comment type="caution">
    <text evidence="2">The sequence shown here is derived from an EMBL/GenBank/DDBJ whole genome shotgun (WGS) entry which is preliminary data.</text>
</comment>
<evidence type="ECO:0000313" key="2">
    <source>
        <dbReference type="EMBL" id="KAF9506421.1"/>
    </source>
</evidence>
<dbReference type="AlphaFoldDB" id="A0A9P6DKV3"/>
<protein>
    <submittedName>
        <fullName evidence="2">Uncharacterized protein</fullName>
    </submittedName>
</protein>
<reference evidence="2" key="1">
    <citation type="journal article" date="2020" name="Nat. Commun.">
        <title>Large-scale genome sequencing of mycorrhizal fungi provides insights into the early evolution of symbiotic traits.</title>
        <authorList>
            <person name="Miyauchi S."/>
            <person name="Kiss E."/>
            <person name="Kuo A."/>
            <person name="Drula E."/>
            <person name="Kohler A."/>
            <person name="Sanchez-Garcia M."/>
            <person name="Morin E."/>
            <person name="Andreopoulos B."/>
            <person name="Barry K.W."/>
            <person name="Bonito G."/>
            <person name="Buee M."/>
            <person name="Carver A."/>
            <person name="Chen C."/>
            <person name="Cichocki N."/>
            <person name="Clum A."/>
            <person name="Culley D."/>
            <person name="Crous P.W."/>
            <person name="Fauchery L."/>
            <person name="Girlanda M."/>
            <person name="Hayes R.D."/>
            <person name="Keri Z."/>
            <person name="LaButti K."/>
            <person name="Lipzen A."/>
            <person name="Lombard V."/>
            <person name="Magnuson J."/>
            <person name="Maillard F."/>
            <person name="Murat C."/>
            <person name="Nolan M."/>
            <person name="Ohm R.A."/>
            <person name="Pangilinan J."/>
            <person name="Pereira M.F."/>
            <person name="Perotto S."/>
            <person name="Peter M."/>
            <person name="Pfister S."/>
            <person name="Riley R."/>
            <person name="Sitrit Y."/>
            <person name="Stielow J.B."/>
            <person name="Szollosi G."/>
            <person name="Zifcakova L."/>
            <person name="Stursova M."/>
            <person name="Spatafora J.W."/>
            <person name="Tedersoo L."/>
            <person name="Vaario L.M."/>
            <person name="Yamada A."/>
            <person name="Yan M."/>
            <person name="Wang P."/>
            <person name="Xu J."/>
            <person name="Bruns T."/>
            <person name="Baldrian P."/>
            <person name="Vilgalys R."/>
            <person name="Dunand C."/>
            <person name="Henrissat B."/>
            <person name="Grigoriev I.V."/>
            <person name="Hibbett D."/>
            <person name="Nagy L.G."/>
            <person name="Martin F.M."/>
        </authorList>
    </citation>
    <scope>NUCLEOTIDE SEQUENCE</scope>
    <source>
        <strain evidence="2">UP504</strain>
    </source>
</reference>